<organism evidence="1 2">
    <name type="scientific">Protopolystoma xenopodis</name>
    <dbReference type="NCBI Taxonomy" id="117903"/>
    <lineage>
        <taxon>Eukaryota</taxon>
        <taxon>Metazoa</taxon>
        <taxon>Spiralia</taxon>
        <taxon>Lophotrochozoa</taxon>
        <taxon>Platyhelminthes</taxon>
        <taxon>Monogenea</taxon>
        <taxon>Polyopisthocotylea</taxon>
        <taxon>Polystomatidea</taxon>
        <taxon>Polystomatidae</taxon>
        <taxon>Protopolystoma</taxon>
    </lineage>
</organism>
<evidence type="ECO:0000313" key="1">
    <source>
        <dbReference type="EMBL" id="VEL41563.1"/>
    </source>
</evidence>
<comment type="caution">
    <text evidence="1">The sequence shown here is derived from an EMBL/GenBank/DDBJ whole genome shotgun (WGS) entry which is preliminary data.</text>
</comment>
<dbReference type="Proteomes" id="UP000784294">
    <property type="component" value="Unassembled WGS sequence"/>
</dbReference>
<evidence type="ECO:0000313" key="2">
    <source>
        <dbReference type="Proteomes" id="UP000784294"/>
    </source>
</evidence>
<name>A0A3S5FH10_9PLAT</name>
<protein>
    <submittedName>
        <fullName evidence="1">Uncharacterized protein</fullName>
    </submittedName>
</protein>
<sequence>MPATADSYFGIVSLNPGSTPIPSPHMEDVYVCTLAAHPHHHHHHHYHYHCHWRFTNQSLFPLPSPTPLRMKA</sequence>
<keyword evidence="2" id="KW-1185">Reference proteome</keyword>
<reference evidence="1" key="1">
    <citation type="submission" date="2018-11" db="EMBL/GenBank/DDBJ databases">
        <authorList>
            <consortium name="Pathogen Informatics"/>
        </authorList>
    </citation>
    <scope>NUCLEOTIDE SEQUENCE</scope>
</reference>
<gene>
    <name evidence="1" type="ORF">PXEA_LOCUS35003</name>
</gene>
<dbReference type="AlphaFoldDB" id="A0A3S5FH10"/>
<dbReference type="EMBL" id="CAAALY010269927">
    <property type="protein sequence ID" value="VEL41563.1"/>
    <property type="molecule type" value="Genomic_DNA"/>
</dbReference>
<accession>A0A3S5FH10</accession>
<proteinExistence type="predicted"/>